<dbReference type="SFLD" id="SFLDG01068">
    <property type="entry name" value="FeMo_cofactor_biosynthesis_pro"/>
    <property type="match status" value="1"/>
</dbReference>
<dbReference type="SFLD" id="SFLDG01067">
    <property type="entry name" value="SPASM/twitch_domain_containing"/>
    <property type="match status" value="1"/>
</dbReference>
<keyword evidence="6" id="KW-0004">4Fe-4S</keyword>
<evidence type="ECO:0000256" key="6">
    <source>
        <dbReference type="ARBA" id="ARBA00022485"/>
    </source>
</evidence>
<dbReference type="UniPathway" id="UPA00782"/>
<keyword evidence="8" id="KW-0479">Metal-binding</keyword>
<keyword evidence="17" id="KW-1185">Reference proteome</keyword>
<comment type="cofactor">
    <cofactor evidence="1">
        <name>[4Fe-4S] cluster</name>
        <dbReference type="ChEBI" id="CHEBI:49883"/>
    </cofactor>
</comment>
<dbReference type="AlphaFoldDB" id="A0A239YGB6"/>
<evidence type="ECO:0000259" key="15">
    <source>
        <dbReference type="PROSITE" id="PS51918"/>
    </source>
</evidence>
<dbReference type="Proteomes" id="UP000214973">
    <property type="component" value="Chromosome 1"/>
</dbReference>
<dbReference type="RefSeq" id="WP_095065226.1">
    <property type="nucleotide sequence ID" value="NZ_LT906470.1"/>
</dbReference>
<dbReference type="KEGG" id="vrm:44547418_00359"/>
<proteinExistence type="inferred from homology"/>
<comment type="function">
    <text evidence="2">Involved in the biosynthesis of the iron-molybdenum cofactor (FeMo-co or M-cluster) found in the dinitrogenase enzyme of the nitrogenase complex in nitrogen-fixing microorganisms. NifB catalyzes the crucial step of radical SAM-dependent carbide insertion that occurs concomitant with the insertion of a 9th sulfur and the rearrangement/coupling of two [4Fe-4S] clusters into a [8Fe-9S-C] cluster, the precursor to the M-cluster.</text>
</comment>
<dbReference type="CDD" id="cd01335">
    <property type="entry name" value="Radical_SAM"/>
    <property type="match status" value="1"/>
</dbReference>
<accession>A0A239YGB6</accession>
<evidence type="ECO:0000256" key="10">
    <source>
        <dbReference type="ARBA" id="ARBA00023014"/>
    </source>
</evidence>
<dbReference type="InterPro" id="IPR013785">
    <property type="entry name" value="Aldolase_TIM"/>
</dbReference>
<evidence type="ECO:0000256" key="13">
    <source>
        <dbReference type="ARBA" id="ARBA00030926"/>
    </source>
</evidence>
<protein>
    <recommendedName>
        <fullName evidence="5">FeMo cofactor biosynthesis protein NifB</fullName>
    </recommendedName>
    <alternativeName>
        <fullName evidence="14">Nitrogenase cofactor maturase NifB</fullName>
    </alternativeName>
    <alternativeName>
        <fullName evidence="13">Radical SAM assemblase NifB</fullName>
    </alternativeName>
</protein>
<dbReference type="Gene3D" id="3.20.20.70">
    <property type="entry name" value="Aldolase class I"/>
    <property type="match status" value="1"/>
</dbReference>
<dbReference type="GO" id="GO:0016829">
    <property type="term" value="F:lyase activity"/>
    <property type="evidence" value="ECO:0007669"/>
    <property type="project" value="UniProtKB-KW"/>
</dbReference>
<evidence type="ECO:0000256" key="3">
    <source>
        <dbReference type="ARBA" id="ARBA00005155"/>
    </source>
</evidence>
<evidence type="ECO:0000256" key="4">
    <source>
        <dbReference type="ARBA" id="ARBA00006804"/>
    </source>
</evidence>
<name>A0A239YGB6_9FIRM</name>
<dbReference type="SMART" id="SM00729">
    <property type="entry name" value="Elp3"/>
    <property type="match status" value="1"/>
</dbReference>
<keyword evidence="10" id="KW-0411">Iron-sulfur</keyword>
<comment type="similarity">
    <text evidence="4">Belongs to the radical SAM superfamily. NifB family.</text>
</comment>
<evidence type="ECO:0000256" key="12">
    <source>
        <dbReference type="ARBA" id="ARBA00023239"/>
    </source>
</evidence>
<dbReference type="PROSITE" id="PS01305">
    <property type="entry name" value="MOAA_NIFB_PQQE"/>
    <property type="match status" value="1"/>
</dbReference>
<reference evidence="16 17" key="1">
    <citation type="submission" date="2017-06" db="EMBL/GenBank/DDBJ databases">
        <authorList>
            <consortium name="Pathogen Informatics"/>
        </authorList>
    </citation>
    <scope>NUCLEOTIDE SEQUENCE [LARGE SCALE GENOMIC DNA]</scope>
    <source>
        <strain evidence="16 17">NCTC12018</strain>
    </source>
</reference>
<evidence type="ECO:0000256" key="5">
    <source>
        <dbReference type="ARBA" id="ARBA00021702"/>
    </source>
</evidence>
<gene>
    <name evidence="16" type="ORF">SAMEA44547418_00359</name>
</gene>
<evidence type="ECO:0000313" key="17">
    <source>
        <dbReference type="Proteomes" id="UP000214973"/>
    </source>
</evidence>
<dbReference type="Pfam" id="PF04055">
    <property type="entry name" value="Radical_SAM"/>
    <property type="match status" value="1"/>
</dbReference>
<dbReference type="SFLD" id="SFLDS00029">
    <property type="entry name" value="Radical_SAM"/>
    <property type="match status" value="1"/>
</dbReference>
<dbReference type="InterPro" id="IPR058240">
    <property type="entry name" value="rSAM_sf"/>
</dbReference>
<evidence type="ECO:0000256" key="2">
    <source>
        <dbReference type="ARBA" id="ARBA00003522"/>
    </source>
</evidence>
<evidence type="ECO:0000256" key="11">
    <source>
        <dbReference type="ARBA" id="ARBA00023231"/>
    </source>
</evidence>
<evidence type="ECO:0000256" key="1">
    <source>
        <dbReference type="ARBA" id="ARBA00001966"/>
    </source>
</evidence>
<keyword evidence="9" id="KW-0408">Iron</keyword>
<dbReference type="GO" id="GO:0051539">
    <property type="term" value="F:4 iron, 4 sulfur cluster binding"/>
    <property type="evidence" value="ECO:0007669"/>
    <property type="project" value="UniProtKB-KW"/>
</dbReference>
<evidence type="ECO:0000256" key="7">
    <source>
        <dbReference type="ARBA" id="ARBA00022691"/>
    </source>
</evidence>
<dbReference type="PANTHER" id="PTHR43787">
    <property type="entry name" value="FEMO COFACTOR BIOSYNTHESIS PROTEIN NIFB-RELATED"/>
    <property type="match status" value="1"/>
</dbReference>
<evidence type="ECO:0000256" key="14">
    <source>
        <dbReference type="ARBA" id="ARBA00032102"/>
    </source>
</evidence>
<dbReference type="SFLD" id="SFLDF00281">
    <property type="entry name" value="FeMo_cofactor_biosynthesis_pro"/>
    <property type="match status" value="1"/>
</dbReference>
<dbReference type="EMBL" id="LT906470">
    <property type="protein sequence ID" value="SNV58179.1"/>
    <property type="molecule type" value="Genomic_DNA"/>
</dbReference>
<evidence type="ECO:0000313" key="16">
    <source>
        <dbReference type="EMBL" id="SNV58179.1"/>
    </source>
</evidence>
<dbReference type="GO" id="GO:0032324">
    <property type="term" value="P:molybdopterin cofactor biosynthetic process"/>
    <property type="evidence" value="ECO:0007669"/>
    <property type="project" value="UniProtKB-ARBA"/>
</dbReference>
<feature type="domain" description="Radical SAM core" evidence="15">
    <location>
        <begin position="21"/>
        <end position="266"/>
    </location>
</feature>
<comment type="pathway">
    <text evidence="3">Cofactor biosynthesis; Fe-Mo cofactor biosynthesis.</text>
</comment>
<evidence type="ECO:0000256" key="9">
    <source>
        <dbReference type="ARBA" id="ARBA00023004"/>
    </source>
</evidence>
<dbReference type="SUPFAM" id="SSF102114">
    <property type="entry name" value="Radical SAM enzymes"/>
    <property type="match status" value="1"/>
</dbReference>
<dbReference type="InterPro" id="IPR000385">
    <property type="entry name" value="MoaA_NifB_PqqE_Fe-S-bd_CS"/>
</dbReference>
<dbReference type="GO" id="GO:0046872">
    <property type="term" value="F:metal ion binding"/>
    <property type="evidence" value="ECO:0007669"/>
    <property type="project" value="UniProtKB-KW"/>
</dbReference>
<sequence length="276" mass="31303">MKEIQGQSFLQNHPCYNKDAAANWGRLHLPVAPNCNIRCNYCNRMYDCANENRPGVTQHIYTPQEAVSFVRKVFDARRDISVVGIAGPGDPMCDADKTLETFRLVKREIPHVMLCLSSNGLAVPDYIDAIHDLGITHVTITVNAIDPVVASHMYSMVCYDDTIYRGIEGARILLERQAESIRKLKERNIIVKINTVVVPEVNMDHVPAIAKQAEEWGVDLMNCIAMIPVHDTFFANHRSPTKNEIDNIRRFIRRYVPQMTHCNRCRADAIGRLCEA</sequence>
<evidence type="ECO:0000256" key="8">
    <source>
        <dbReference type="ARBA" id="ARBA00022723"/>
    </source>
</evidence>
<dbReference type="InterPro" id="IPR007197">
    <property type="entry name" value="rSAM"/>
</dbReference>
<organism evidence="16 17">
    <name type="scientific">Veillonella rodentium</name>
    <dbReference type="NCBI Taxonomy" id="248315"/>
    <lineage>
        <taxon>Bacteria</taxon>
        <taxon>Bacillati</taxon>
        <taxon>Bacillota</taxon>
        <taxon>Negativicutes</taxon>
        <taxon>Veillonellales</taxon>
        <taxon>Veillonellaceae</taxon>
        <taxon>Veillonella</taxon>
    </lineage>
</organism>
<keyword evidence="12" id="KW-0456">Lyase</keyword>
<dbReference type="PROSITE" id="PS51918">
    <property type="entry name" value="RADICAL_SAM"/>
    <property type="match status" value="1"/>
</dbReference>
<dbReference type="InterPro" id="IPR006638">
    <property type="entry name" value="Elp3/MiaA/NifB-like_rSAM"/>
</dbReference>
<keyword evidence="7" id="KW-0949">S-adenosyl-L-methionine</keyword>
<keyword evidence="11" id="KW-0535">Nitrogen fixation</keyword>
<dbReference type="PANTHER" id="PTHR43787:SF13">
    <property type="entry name" value="FEMO COFACTOR BIOSYNTHESIS PROTEIN NIFB"/>
    <property type="match status" value="1"/>
</dbReference>